<feature type="compositionally biased region" description="Low complexity" evidence="1">
    <location>
        <begin position="131"/>
        <end position="149"/>
    </location>
</feature>
<reference evidence="2 3" key="2">
    <citation type="submission" date="2018-11" db="EMBL/GenBank/DDBJ databases">
        <authorList>
            <consortium name="Pathogen Informatics"/>
        </authorList>
    </citation>
    <scope>NUCLEOTIDE SEQUENCE [LARGE SCALE GENOMIC DNA]</scope>
</reference>
<protein>
    <submittedName>
        <fullName evidence="4">SP-RING-type domain-containing protein</fullName>
    </submittedName>
</protein>
<dbReference type="Proteomes" id="UP000271162">
    <property type="component" value="Unassembled WGS sequence"/>
</dbReference>
<evidence type="ECO:0000313" key="2">
    <source>
        <dbReference type="EMBL" id="VDL80042.1"/>
    </source>
</evidence>
<dbReference type="EMBL" id="UYSL01022205">
    <property type="protein sequence ID" value="VDL80042.1"/>
    <property type="molecule type" value="Genomic_DNA"/>
</dbReference>
<gene>
    <name evidence="2" type="ORF">NBR_LOCUS16447</name>
</gene>
<evidence type="ECO:0000256" key="1">
    <source>
        <dbReference type="SAM" id="MobiDB-lite"/>
    </source>
</evidence>
<dbReference type="WBParaSite" id="NBR_0001644601-mRNA-1">
    <property type="protein sequence ID" value="NBR_0001644601-mRNA-1"/>
    <property type="gene ID" value="NBR_0001644601"/>
</dbReference>
<sequence>MLGVTRFVQARDGIRSSELYRQSKIGDAAAWAQLSKIRCDGAVASSSETSPSSCSPASTENLHQQPAMKCSDGVSQESSVASILNHTLKPEPSDASDFSADSNCSATHGLTGQPMSLNLAATYGGRCSDGSGASGPVSTTSGSSTPAPVRRSRSSHDGMLKCQFCPKKWADQNALADFCVYSLQLREDIVEKVAGTRLPPGVELNFRLEEDCSSIFGYTLMIDLTPVTSVRSRLHANFVVVLSDKDLSNLDMKPHIQMLRAYERLDPRTRVSAVTFAIVNVYERPPQSACIRAGRSSEYEHRGLVLTSA</sequence>
<organism evidence="4">
    <name type="scientific">Nippostrongylus brasiliensis</name>
    <name type="common">Rat hookworm</name>
    <dbReference type="NCBI Taxonomy" id="27835"/>
    <lineage>
        <taxon>Eukaryota</taxon>
        <taxon>Metazoa</taxon>
        <taxon>Ecdysozoa</taxon>
        <taxon>Nematoda</taxon>
        <taxon>Chromadorea</taxon>
        <taxon>Rhabditida</taxon>
        <taxon>Rhabditina</taxon>
        <taxon>Rhabditomorpha</taxon>
        <taxon>Strongyloidea</taxon>
        <taxon>Heligmosomidae</taxon>
        <taxon>Nippostrongylus</taxon>
    </lineage>
</organism>
<accession>A0A158R2P3</accession>
<name>A0A158R2P3_NIPBR</name>
<feature type="region of interest" description="Disordered" evidence="1">
    <location>
        <begin position="131"/>
        <end position="154"/>
    </location>
</feature>
<keyword evidence="3" id="KW-1185">Reference proteome</keyword>
<evidence type="ECO:0000313" key="4">
    <source>
        <dbReference type="WBParaSite" id="NBR_0001644601-mRNA-1"/>
    </source>
</evidence>
<dbReference type="STRING" id="27835.A0A158R2P3"/>
<reference evidence="4" key="1">
    <citation type="submission" date="2016-04" db="UniProtKB">
        <authorList>
            <consortium name="WormBaseParasite"/>
        </authorList>
    </citation>
    <scope>IDENTIFICATION</scope>
</reference>
<dbReference type="AlphaFoldDB" id="A0A158R2P3"/>
<evidence type="ECO:0000313" key="3">
    <source>
        <dbReference type="Proteomes" id="UP000271162"/>
    </source>
</evidence>
<proteinExistence type="predicted"/>